<dbReference type="PANTHER" id="PTHR43008:SF8">
    <property type="entry name" value="BENZIL REDUCTASE ((S)-BENZOIN FORMING) IRC24"/>
    <property type="match status" value="1"/>
</dbReference>
<dbReference type="AlphaFoldDB" id="A0A0C9M2B0"/>
<dbReference type="FunFam" id="3.40.50.720:FF:000281">
    <property type="entry name" value="Uncharacterized oxidoreductase YIR035C"/>
    <property type="match status" value="1"/>
</dbReference>
<dbReference type="InterPro" id="IPR002347">
    <property type="entry name" value="SDR_fam"/>
</dbReference>
<keyword evidence="3" id="KW-0560">Oxidoreductase</keyword>
<reference evidence="5" key="1">
    <citation type="submission" date="2014-09" db="EMBL/GenBank/DDBJ databases">
        <title>Draft genome sequence of an oleaginous Mucoromycotina fungus Mucor ambiguus NBRC6742.</title>
        <authorList>
            <person name="Takeda I."/>
            <person name="Yamane N."/>
            <person name="Morita T."/>
            <person name="Tamano K."/>
            <person name="Machida M."/>
            <person name="Baker S."/>
            <person name="Koike H."/>
        </authorList>
    </citation>
    <scope>NUCLEOTIDE SEQUENCE</scope>
    <source>
        <strain evidence="5">NBRC 6742</strain>
    </source>
</reference>
<dbReference type="InterPro" id="IPR057326">
    <property type="entry name" value="KR_dom"/>
</dbReference>
<feature type="domain" description="Ketoreductase" evidence="4">
    <location>
        <begin position="4"/>
        <end position="189"/>
    </location>
</feature>
<dbReference type="PRINTS" id="PR00081">
    <property type="entry name" value="GDHRDH"/>
</dbReference>
<evidence type="ECO:0000313" key="6">
    <source>
        <dbReference type="Proteomes" id="UP000053815"/>
    </source>
</evidence>
<dbReference type="SMART" id="SM00822">
    <property type="entry name" value="PKS_KR"/>
    <property type="match status" value="1"/>
</dbReference>
<evidence type="ECO:0000256" key="1">
    <source>
        <dbReference type="ARBA" id="ARBA00006484"/>
    </source>
</evidence>
<sequence length="258" mass="27686">MPSKVIIITGASKGIGKAATLEAISKFDAKVVAIARSEALLEQLKQQVEADFGKGSHLEYVVGDVCDEKVIHKAVNMAVDKWGQLDSVVANAGVLEPIAPVAEGPLEGWKRLFDINVFSIITLVQAALPHLRKSKGSIIIVSSGAALKGYKGWGAYGASKATINHIANTLSVEESDVTTIAIRPGVVDTAMQGLIRAEGEQGMKEDHAKFIELHRTGKLVQPEDPGHVLVALANNPPKELSGKMYSWNDEEMKPFNRS</sequence>
<proteinExistence type="inferred from homology"/>
<evidence type="ECO:0000259" key="4">
    <source>
        <dbReference type="SMART" id="SM00822"/>
    </source>
</evidence>
<dbReference type="GO" id="GO:0050664">
    <property type="term" value="F:oxidoreductase activity, acting on NAD(P)H, oxygen as acceptor"/>
    <property type="evidence" value="ECO:0007669"/>
    <property type="project" value="TreeGrafter"/>
</dbReference>
<dbReference type="OrthoDB" id="153074at2759"/>
<comment type="similarity">
    <text evidence="1">Belongs to the short-chain dehydrogenases/reductases (SDR) family.</text>
</comment>
<evidence type="ECO:0000256" key="2">
    <source>
        <dbReference type="ARBA" id="ARBA00022857"/>
    </source>
</evidence>
<gene>
    <name evidence="5" type="ORF">MAM1_0028d02243</name>
</gene>
<dbReference type="Proteomes" id="UP000053815">
    <property type="component" value="Unassembled WGS sequence"/>
</dbReference>
<evidence type="ECO:0000313" key="5">
    <source>
        <dbReference type="EMBL" id="GAN02796.1"/>
    </source>
</evidence>
<dbReference type="EMBL" id="DF836317">
    <property type="protein sequence ID" value="GAN02796.1"/>
    <property type="molecule type" value="Genomic_DNA"/>
</dbReference>
<name>A0A0C9M2B0_9FUNG</name>
<protein>
    <submittedName>
        <fullName evidence="5">Short-chain dehydrogenase protein</fullName>
    </submittedName>
</protein>
<organism evidence="5">
    <name type="scientific">Mucor ambiguus</name>
    <dbReference type="NCBI Taxonomy" id="91626"/>
    <lineage>
        <taxon>Eukaryota</taxon>
        <taxon>Fungi</taxon>
        <taxon>Fungi incertae sedis</taxon>
        <taxon>Mucoromycota</taxon>
        <taxon>Mucoromycotina</taxon>
        <taxon>Mucoromycetes</taxon>
        <taxon>Mucorales</taxon>
        <taxon>Mucorineae</taxon>
        <taxon>Mucoraceae</taxon>
        <taxon>Mucor</taxon>
    </lineage>
</organism>
<dbReference type="STRING" id="91626.A0A0C9M2B0"/>
<dbReference type="PANTHER" id="PTHR43008">
    <property type="entry name" value="BENZIL REDUCTASE"/>
    <property type="match status" value="1"/>
</dbReference>
<dbReference type="SUPFAM" id="SSF51735">
    <property type="entry name" value="NAD(P)-binding Rossmann-fold domains"/>
    <property type="match status" value="1"/>
</dbReference>
<dbReference type="Pfam" id="PF00106">
    <property type="entry name" value="adh_short"/>
    <property type="match status" value="1"/>
</dbReference>
<accession>A0A0C9M2B0</accession>
<dbReference type="Gene3D" id="3.40.50.720">
    <property type="entry name" value="NAD(P)-binding Rossmann-like Domain"/>
    <property type="match status" value="1"/>
</dbReference>
<keyword evidence="2" id="KW-0521">NADP</keyword>
<dbReference type="InterPro" id="IPR036291">
    <property type="entry name" value="NAD(P)-bd_dom_sf"/>
</dbReference>
<dbReference type="CDD" id="cd05367">
    <property type="entry name" value="SPR-like_SDR_c"/>
    <property type="match status" value="1"/>
</dbReference>
<evidence type="ECO:0000256" key="3">
    <source>
        <dbReference type="ARBA" id="ARBA00023002"/>
    </source>
</evidence>
<keyword evidence="6" id="KW-1185">Reference proteome</keyword>